<keyword evidence="4" id="KW-0479">Metal-binding</keyword>
<keyword evidence="4" id="KW-0460">Magnesium</keyword>
<protein>
    <recommendedName>
        <fullName evidence="4">5-formyltetrahydrofolate cyclo-ligase</fullName>
        <ecNumber evidence="4">6.3.3.2</ecNumber>
    </recommendedName>
</protein>
<evidence type="ECO:0000313" key="5">
    <source>
        <dbReference type="EMBL" id="BDQ38278.1"/>
    </source>
</evidence>
<dbReference type="NCBIfam" id="TIGR02727">
    <property type="entry name" value="MTHFS_bact"/>
    <property type="match status" value="1"/>
</dbReference>
<evidence type="ECO:0000256" key="1">
    <source>
        <dbReference type="ARBA" id="ARBA00010638"/>
    </source>
</evidence>
<comment type="cofactor">
    <cofactor evidence="4">
        <name>Mg(2+)</name>
        <dbReference type="ChEBI" id="CHEBI:18420"/>
    </cofactor>
</comment>
<dbReference type="PANTHER" id="PTHR23407">
    <property type="entry name" value="ATPASE INHIBITOR/5-FORMYLTETRAHYDROFOLATE CYCLO-LIGASE"/>
    <property type="match status" value="1"/>
</dbReference>
<dbReference type="SUPFAM" id="SSF100950">
    <property type="entry name" value="NagB/RpiA/CoA transferase-like"/>
    <property type="match status" value="1"/>
</dbReference>
<dbReference type="EMBL" id="AP026709">
    <property type="protein sequence ID" value="BDQ38278.1"/>
    <property type="molecule type" value="Genomic_DNA"/>
</dbReference>
<dbReference type="Gene3D" id="3.40.50.10420">
    <property type="entry name" value="NagB/RpiA/CoA transferase-like"/>
    <property type="match status" value="1"/>
</dbReference>
<dbReference type="PANTHER" id="PTHR23407:SF1">
    <property type="entry name" value="5-FORMYLTETRAHYDROFOLATE CYCLO-LIGASE"/>
    <property type="match status" value="1"/>
</dbReference>
<dbReference type="InterPro" id="IPR037171">
    <property type="entry name" value="NagB/RpiA_transferase-like"/>
</dbReference>
<comment type="similarity">
    <text evidence="1 4">Belongs to the 5-formyltetrahydrofolate cyclo-ligase family.</text>
</comment>
<evidence type="ECO:0000256" key="3">
    <source>
        <dbReference type="ARBA" id="ARBA00022840"/>
    </source>
</evidence>
<evidence type="ECO:0000256" key="2">
    <source>
        <dbReference type="ARBA" id="ARBA00022741"/>
    </source>
</evidence>
<dbReference type="Pfam" id="PF01812">
    <property type="entry name" value="5-FTHF_cyc-lig"/>
    <property type="match status" value="1"/>
</dbReference>
<reference evidence="5 6" key="1">
    <citation type="submission" date="2022-08" db="EMBL/GenBank/DDBJ databases">
        <title>Genome Sequence of the sulphate-reducing bacterium, Pseudodesulfovibrio sp. SYK.</title>
        <authorList>
            <person name="Kondo R."/>
            <person name="Kataoka T."/>
        </authorList>
    </citation>
    <scope>NUCLEOTIDE SEQUENCE [LARGE SCALE GENOMIC DNA]</scope>
    <source>
        <strain evidence="5 6">SYK</strain>
    </source>
</reference>
<evidence type="ECO:0000256" key="4">
    <source>
        <dbReference type="RuleBase" id="RU361279"/>
    </source>
</evidence>
<accession>A0ABN6S7A8</accession>
<dbReference type="EC" id="6.3.3.2" evidence="4"/>
<dbReference type="Proteomes" id="UP001317742">
    <property type="component" value="Chromosome"/>
</dbReference>
<name>A0ABN6S7A8_9BACT</name>
<keyword evidence="6" id="KW-1185">Reference proteome</keyword>
<sequence length="193" mass="21978">MMDMDKQTLRTTLLKQRDNLTPKQVCNASRKVMEFIRTLPRWKDATEALIYWPIRGEIDLRPLVTELWQRDCRVLLPRCHPGANGKMDLACATCEGDLTPGPFSIMEPDTEKCPPKQDFCPDIALIPGVGFDRAGNRLGFGGGYYDRLLTTTNMQNTLTVGIGYDFQFVEALPTEPWDKPMHAVCTDKELWRP</sequence>
<comment type="catalytic activity">
    <reaction evidence="4">
        <text>(6S)-5-formyl-5,6,7,8-tetrahydrofolate + ATP = (6R)-5,10-methenyltetrahydrofolate + ADP + phosphate</text>
        <dbReference type="Rhea" id="RHEA:10488"/>
        <dbReference type="ChEBI" id="CHEBI:30616"/>
        <dbReference type="ChEBI" id="CHEBI:43474"/>
        <dbReference type="ChEBI" id="CHEBI:57455"/>
        <dbReference type="ChEBI" id="CHEBI:57457"/>
        <dbReference type="ChEBI" id="CHEBI:456216"/>
        <dbReference type="EC" id="6.3.3.2"/>
    </reaction>
</comment>
<dbReference type="InterPro" id="IPR002698">
    <property type="entry name" value="FTHF_cligase"/>
</dbReference>
<keyword evidence="3 4" id="KW-0067">ATP-binding</keyword>
<dbReference type="PIRSF" id="PIRSF006806">
    <property type="entry name" value="FTHF_cligase"/>
    <property type="match status" value="1"/>
</dbReference>
<gene>
    <name evidence="5" type="ORF">SYK_26380</name>
</gene>
<keyword evidence="2 4" id="KW-0547">Nucleotide-binding</keyword>
<proteinExistence type="inferred from homology"/>
<evidence type="ECO:0000313" key="6">
    <source>
        <dbReference type="Proteomes" id="UP001317742"/>
    </source>
</evidence>
<organism evidence="5 6">
    <name type="scientific">Pseudodesulfovibrio nedwellii</name>
    <dbReference type="NCBI Taxonomy" id="2973072"/>
    <lineage>
        <taxon>Bacteria</taxon>
        <taxon>Pseudomonadati</taxon>
        <taxon>Thermodesulfobacteriota</taxon>
        <taxon>Desulfovibrionia</taxon>
        <taxon>Desulfovibrionales</taxon>
        <taxon>Desulfovibrionaceae</taxon>
    </lineage>
</organism>
<dbReference type="InterPro" id="IPR024185">
    <property type="entry name" value="FTHF_cligase-like_sf"/>
</dbReference>